<evidence type="ECO:0000313" key="4">
    <source>
        <dbReference type="Proteomes" id="UP001161017"/>
    </source>
</evidence>
<sequence length="176" mass="18634">MSIRIGCNNGYYGNDYGCDGYSPWYSYGRWILLAAIIVGAFLIFLLFACITARRRRRRGMQPFRGTGWASGQTAPGHGAPQYAGPPPPQYGGTQPPQYSSPPPAQGYGYGQNQYGGANQGYFGGQQNGVELQQPNQAYQPQRGGDSVYTPPAGPPPGKGGMGSSGSNEAGSTIHGM</sequence>
<comment type="caution">
    <text evidence="3">The sequence shown here is derived from an EMBL/GenBank/DDBJ whole genome shotgun (WGS) entry which is preliminary data.</text>
</comment>
<organism evidence="3 4">
    <name type="scientific">Ramalina farinacea</name>
    <dbReference type="NCBI Taxonomy" id="258253"/>
    <lineage>
        <taxon>Eukaryota</taxon>
        <taxon>Fungi</taxon>
        <taxon>Dikarya</taxon>
        <taxon>Ascomycota</taxon>
        <taxon>Pezizomycotina</taxon>
        <taxon>Lecanoromycetes</taxon>
        <taxon>OSLEUM clade</taxon>
        <taxon>Lecanoromycetidae</taxon>
        <taxon>Lecanorales</taxon>
        <taxon>Lecanorineae</taxon>
        <taxon>Ramalinaceae</taxon>
        <taxon>Ramalina</taxon>
    </lineage>
</organism>
<keyword evidence="4" id="KW-1185">Reference proteome</keyword>
<feature type="region of interest" description="Disordered" evidence="1">
    <location>
        <begin position="62"/>
        <end position="176"/>
    </location>
</feature>
<dbReference type="Proteomes" id="UP001161017">
    <property type="component" value="Unassembled WGS sequence"/>
</dbReference>
<evidence type="ECO:0000256" key="2">
    <source>
        <dbReference type="SAM" id="Phobius"/>
    </source>
</evidence>
<gene>
    <name evidence="3" type="ORF">OHK93_001069</name>
</gene>
<feature type="compositionally biased region" description="Polar residues" evidence="1">
    <location>
        <begin position="129"/>
        <end position="139"/>
    </location>
</feature>
<dbReference type="InterPro" id="IPR020999">
    <property type="entry name" value="Chitin_synth_reg_RCR"/>
</dbReference>
<keyword evidence="2" id="KW-0812">Transmembrane</keyword>
<keyword evidence="2" id="KW-0472">Membrane</keyword>
<keyword evidence="2" id="KW-1133">Transmembrane helix</keyword>
<protein>
    <recommendedName>
        <fullName evidence="5">Chitin synthesis regulation, Congo red resistance, RCR protein</fullName>
    </recommendedName>
</protein>
<dbReference type="AlphaFoldDB" id="A0AA43TXB3"/>
<dbReference type="PANTHER" id="PTHR28187">
    <property type="entry name" value="PROTEIN RCR1-RELATED"/>
    <property type="match status" value="1"/>
</dbReference>
<evidence type="ECO:0008006" key="5">
    <source>
        <dbReference type="Google" id="ProtNLM"/>
    </source>
</evidence>
<evidence type="ECO:0000313" key="3">
    <source>
        <dbReference type="EMBL" id="MDI1489870.1"/>
    </source>
</evidence>
<proteinExistence type="predicted"/>
<dbReference type="GO" id="GO:0016192">
    <property type="term" value="P:vesicle-mediated transport"/>
    <property type="evidence" value="ECO:0007669"/>
    <property type="project" value="TreeGrafter"/>
</dbReference>
<dbReference type="EMBL" id="JAPUFD010000010">
    <property type="protein sequence ID" value="MDI1489870.1"/>
    <property type="molecule type" value="Genomic_DNA"/>
</dbReference>
<dbReference type="Pfam" id="PF12273">
    <property type="entry name" value="RCR"/>
    <property type="match status" value="1"/>
</dbReference>
<accession>A0AA43TXB3</accession>
<evidence type="ECO:0000256" key="1">
    <source>
        <dbReference type="SAM" id="MobiDB-lite"/>
    </source>
</evidence>
<feature type="compositionally biased region" description="Gly residues" evidence="1">
    <location>
        <begin position="117"/>
        <end position="126"/>
    </location>
</feature>
<feature type="transmembrane region" description="Helical" evidence="2">
    <location>
        <begin position="30"/>
        <end position="50"/>
    </location>
</feature>
<dbReference type="PANTHER" id="PTHR28187:SF1">
    <property type="entry name" value="PROTEIN RCR1-RELATED"/>
    <property type="match status" value="1"/>
</dbReference>
<name>A0AA43TXB3_9LECA</name>
<reference evidence="3" key="1">
    <citation type="journal article" date="2023" name="Genome Biol. Evol.">
        <title>First Whole Genome Sequence and Flow Cytometry Genome Size Data for the Lichen-Forming Fungus Ramalina farinacea (Ascomycota).</title>
        <authorList>
            <person name="Llewellyn T."/>
            <person name="Mian S."/>
            <person name="Hill R."/>
            <person name="Leitch I.J."/>
            <person name="Gaya E."/>
        </authorList>
    </citation>
    <scope>NUCLEOTIDE SEQUENCE</scope>
    <source>
        <strain evidence="3">LIQ254RAFAR</strain>
    </source>
</reference>